<sequence length="176" mass="19216">MNNRGLASPVDADDHSRGPATAPVTLVEYGDYECPYCGQAYAVLEDLVDRVGDRLRFVFRHFPLVDLHPHAGPAALAAEAAADADQFWVMHEMLYTHQDRLTEDDLARYAQRLGLPDAGAIGYRARDHRERVERDLASGEASGVPGTPALFLNGRLHRGPVDLDSLTEAVRTAPAG</sequence>
<reference evidence="3 4" key="1">
    <citation type="submission" date="2021-03" db="EMBL/GenBank/DDBJ databases">
        <title>Sequencing the genomes of 1000 actinobacteria strains.</title>
        <authorList>
            <person name="Klenk H.-P."/>
        </authorList>
    </citation>
    <scope>NUCLEOTIDE SEQUENCE [LARGE SCALE GENOMIC DNA]</scope>
    <source>
        <strain evidence="3 4">DSM 45256</strain>
    </source>
</reference>
<evidence type="ECO:0000259" key="2">
    <source>
        <dbReference type="PROSITE" id="PS51352"/>
    </source>
</evidence>
<dbReference type="InterPro" id="IPR012336">
    <property type="entry name" value="Thioredoxin-like_fold"/>
</dbReference>
<gene>
    <name evidence="3" type="ORF">JOF36_000807</name>
</gene>
<dbReference type="InterPro" id="IPR013766">
    <property type="entry name" value="Thioredoxin_domain"/>
</dbReference>
<name>A0ABS4VMV5_9PSEU</name>
<dbReference type="Proteomes" id="UP001519295">
    <property type="component" value="Unassembled WGS sequence"/>
</dbReference>
<dbReference type="InterPro" id="IPR036249">
    <property type="entry name" value="Thioredoxin-like_sf"/>
</dbReference>
<evidence type="ECO:0000313" key="4">
    <source>
        <dbReference type="Proteomes" id="UP001519295"/>
    </source>
</evidence>
<protein>
    <submittedName>
        <fullName evidence="3">Protein-disulfide isomerase</fullName>
    </submittedName>
</protein>
<dbReference type="EMBL" id="JAGINU010000001">
    <property type="protein sequence ID" value="MBP2365111.1"/>
    <property type="molecule type" value="Genomic_DNA"/>
</dbReference>
<dbReference type="PROSITE" id="PS51352">
    <property type="entry name" value="THIOREDOXIN_2"/>
    <property type="match status" value="1"/>
</dbReference>
<dbReference type="Pfam" id="PF13462">
    <property type="entry name" value="Thioredoxin_4"/>
    <property type="match status" value="1"/>
</dbReference>
<comment type="caution">
    <text evidence="3">The sequence shown here is derived from an EMBL/GenBank/DDBJ whole genome shotgun (WGS) entry which is preliminary data.</text>
</comment>
<keyword evidence="4" id="KW-1185">Reference proteome</keyword>
<accession>A0ABS4VMV5</accession>
<keyword evidence="3" id="KW-0413">Isomerase</keyword>
<dbReference type="PANTHER" id="PTHR13887">
    <property type="entry name" value="GLUTATHIONE S-TRANSFERASE KAPPA"/>
    <property type="match status" value="1"/>
</dbReference>
<dbReference type="Gene3D" id="3.40.30.10">
    <property type="entry name" value="Glutaredoxin"/>
    <property type="match status" value="1"/>
</dbReference>
<proteinExistence type="inferred from homology"/>
<comment type="similarity">
    <text evidence="1">Belongs to the thioredoxin family. DsbA subfamily.</text>
</comment>
<dbReference type="RefSeq" id="WP_210025063.1">
    <property type="nucleotide sequence ID" value="NZ_JAGINU010000001.1"/>
</dbReference>
<dbReference type="PANTHER" id="PTHR13887:SF55">
    <property type="entry name" value="SLR0313 PROTEIN"/>
    <property type="match status" value="1"/>
</dbReference>
<evidence type="ECO:0000313" key="3">
    <source>
        <dbReference type="EMBL" id="MBP2365111.1"/>
    </source>
</evidence>
<evidence type="ECO:0000256" key="1">
    <source>
        <dbReference type="ARBA" id="ARBA00005791"/>
    </source>
</evidence>
<dbReference type="SUPFAM" id="SSF52833">
    <property type="entry name" value="Thioredoxin-like"/>
    <property type="match status" value="1"/>
</dbReference>
<feature type="domain" description="Thioredoxin" evidence="2">
    <location>
        <begin position="1"/>
        <end position="175"/>
    </location>
</feature>
<dbReference type="GO" id="GO:0016853">
    <property type="term" value="F:isomerase activity"/>
    <property type="evidence" value="ECO:0007669"/>
    <property type="project" value="UniProtKB-KW"/>
</dbReference>
<organism evidence="3 4">
    <name type="scientific">Pseudonocardia parietis</name>
    <dbReference type="NCBI Taxonomy" id="570936"/>
    <lineage>
        <taxon>Bacteria</taxon>
        <taxon>Bacillati</taxon>
        <taxon>Actinomycetota</taxon>
        <taxon>Actinomycetes</taxon>
        <taxon>Pseudonocardiales</taxon>
        <taxon>Pseudonocardiaceae</taxon>
        <taxon>Pseudonocardia</taxon>
    </lineage>
</organism>